<comment type="caution">
    <text evidence="1">The sequence shown here is derived from an EMBL/GenBank/DDBJ whole genome shotgun (WGS) entry which is preliminary data.</text>
</comment>
<dbReference type="PANTHER" id="PTHR34408:SF1">
    <property type="entry name" value="GLYCOSYL HYDROLASE FAMILY 19 DOMAIN-CONTAINING PROTEIN HI_1415"/>
    <property type="match status" value="1"/>
</dbReference>
<accession>A0ABS6QZF3</accession>
<dbReference type="PANTHER" id="PTHR34408">
    <property type="entry name" value="FAMILY PROTEIN, PUTATIVE-RELATED"/>
    <property type="match status" value="1"/>
</dbReference>
<dbReference type="Proteomes" id="UP001049200">
    <property type="component" value="Unassembled WGS sequence"/>
</dbReference>
<reference evidence="1" key="1">
    <citation type="submission" date="2021-06" db="EMBL/GenBank/DDBJ databases">
        <title>Updating the genus Pseudomonas: Description of 43 new species and partition of the Pseudomonas putida group.</title>
        <authorList>
            <person name="Girard L."/>
            <person name="Lood C."/>
            <person name="Vandamme P."/>
            <person name="Rokni-Zadeh H."/>
            <person name="Van Noort V."/>
            <person name="Hofte M."/>
            <person name="Lavigne R."/>
            <person name="De Mot R."/>
        </authorList>
    </citation>
    <scope>NUCLEOTIDE SEQUENCE</scope>
    <source>
        <strain evidence="1">SWRI74</strain>
    </source>
</reference>
<evidence type="ECO:0000313" key="1">
    <source>
        <dbReference type="EMBL" id="MBV4524318.1"/>
    </source>
</evidence>
<dbReference type="EMBL" id="JAHSTU010000014">
    <property type="protein sequence ID" value="MBV4524318.1"/>
    <property type="molecule type" value="Genomic_DNA"/>
</dbReference>
<proteinExistence type="predicted"/>
<keyword evidence="2" id="KW-1185">Reference proteome</keyword>
<organism evidence="1 2">
    <name type="scientific">Pseudomonas azerbaijanoccidentalis</name>
    <dbReference type="NCBI Taxonomy" id="2842347"/>
    <lineage>
        <taxon>Bacteria</taxon>
        <taxon>Pseudomonadati</taxon>
        <taxon>Pseudomonadota</taxon>
        <taxon>Gammaproteobacteria</taxon>
        <taxon>Pseudomonadales</taxon>
        <taxon>Pseudomonadaceae</taxon>
        <taxon>Pseudomonas</taxon>
    </lineage>
</organism>
<dbReference type="RefSeq" id="WP_217873522.1">
    <property type="nucleotide sequence ID" value="NZ_JAHSTU010000014.1"/>
</dbReference>
<name>A0ABS6QZF3_9PSED</name>
<evidence type="ECO:0000313" key="2">
    <source>
        <dbReference type="Proteomes" id="UP001049200"/>
    </source>
</evidence>
<dbReference type="GO" id="GO:0016787">
    <property type="term" value="F:hydrolase activity"/>
    <property type="evidence" value="ECO:0007669"/>
    <property type="project" value="UniProtKB-KW"/>
</dbReference>
<gene>
    <name evidence="1" type="ORF">KVG88_30050</name>
</gene>
<keyword evidence="1" id="KW-0378">Hydrolase</keyword>
<dbReference type="InterPro" id="IPR052354">
    <property type="entry name" value="Cell_Wall_Dynamics_Protein"/>
</dbReference>
<protein>
    <submittedName>
        <fullName evidence="1">Glycoside hydrolase family 19 protein</fullName>
    </submittedName>
</protein>
<sequence>MAGNELVTLGQLQALCITQDGRVACAKYLAPLNAAMRRFKITTYPRITMFLAQIAHESGDFIRVTEGLNYSAYGLASTWPSRYAVPDGKGGYVKVMVEGKPRNKPNAVALQIERKPEAIANSAYANRFGNGAEASGDGWRYRGAGLKQLTFKDNHLEFGKAVGLELSLVPDYLRLPEGAALSAGWYWFSRGLNELADAGNFKMITEKINGGQIGASQRLVYLERAQRAMSA</sequence>